<dbReference type="AlphaFoldDB" id="A0A2C9V3I4"/>
<sequence length="81" mass="8961">MPKAMSLGGSFARNCGQNRCHMLGCGGTAEGEEWCMDFACSISDSKILRDSRYQLVFLLEWEAKSAGSRKTYGWKRMGLGS</sequence>
<dbReference type="EMBL" id="CM004396">
    <property type="protein sequence ID" value="OAY38903.1"/>
    <property type="molecule type" value="Genomic_DNA"/>
</dbReference>
<organism evidence="1">
    <name type="scientific">Manihot esculenta</name>
    <name type="common">Cassava</name>
    <name type="synonym">Jatropha manihot</name>
    <dbReference type="NCBI Taxonomy" id="3983"/>
    <lineage>
        <taxon>Eukaryota</taxon>
        <taxon>Viridiplantae</taxon>
        <taxon>Streptophyta</taxon>
        <taxon>Embryophyta</taxon>
        <taxon>Tracheophyta</taxon>
        <taxon>Spermatophyta</taxon>
        <taxon>Magnoliopsida</taxon>
        <taxon>eudicotyledons</taxon>
        <taxon>Gunneridae</taxon>
        <taxon>Pentapetalae</taxon>
        <taxon>rosids</taxon>
        <taxon>fabids</taxon>
        <taxon>Malpighiales</taxon>
        <taxon>Euphorbiaceae</taxon>
        <taxon>Crotonoideae</taxon>
        <taxon>Manihoteae</taxon>
        <taxon>Manihot</taxon>
    </lineage>
</organism>
<protein>
    <submittedName>
        <fullName evidence="1">Uncharacterized protein</fullName>
    </submittedName>
</protein>
<name>A0A2C9V3I4_MANES</name>
<reference evidence="1" key="1">
    <citation type="submission" date="2016-02" db="EMBL/GenBank/DDBJ databases">
        <title>WGS assembly of Manihot esculenta.</title>
        <authorList>
            <person name="Bredeson J.V."/>
            <person name="Prochnik S.E."/>
            <person name="Lyons J.B."/>
            <person name="Schmutz J."/>
            <person name="Grimwood J."/>
            <person name="Vrebalov J."/>
            <person name="Bart R.S."/>
            <person name="Amuge T."/>
            <person name="Ferguson M.E."/>
            <person name="Green R."/>
            <person name="Putnam N."/>
            <person name="Stites J."/>
            <person name="Rounsley S."/>
            <person name="Rokhsar D.S."/>
        </authorList>
    </citation>
    <scope>NUCLEOTIDE SEQUENCE [LARGE SCALE GENOMIC DNA]</scope>
    <source>
        <tissue evidence="1">Leaf</tissue>
    </source>
</reference>
<proteinExistence type="predicted"/>
<accession>A0A2C9V3I4</accession>
<gene>
    <name evidence="1" type="ORF">MANES_10G051800</name>
</gene>
<evidence type="ECO:0000313" key="1">
    <source>
        <dbReference type="EMBL" id="OAY38903.1"/>
    </source>
</evidence>